<dbReference type="Pfam" id="PF13786">
    <property type="entry name" value="DUF4179"/>
    <property type="match status" value="1"/>
</dbReference>
<dbReference type="Proteomes" id="UP000273145">
    <property type="component" value="Chromosome"/>
</dbReference>
<feature type="transmembrane region" description="Helical" evidence="1">
    <location>
        <begin position="60"/>
        <end position="80"/>
    </location>
</feature>
<dbReference type="KEGG" id="plen:EIM92_03900"/>
<feature type="domain" description="DUF4179" evidence="2">
    <location>
        <begin position="110"/>
        <end position="149"/>
    </location>
</feature>
<protein>
    <submittedName>
        <fullName evidence="3">DUF4179 domain-containing protein</fullName>
    </submittedName>
</protein>
<evidence type="ECO:0000259" key="2">
    <source>
        <dbReference type="Pfam" id="PF13786"/>
    </source>
</evidence>
<evidence type="ECO:0000313" key="3">
    <source>
        <dbReference type="EMBL" id="AZK45456.1"/>
    </source>
</evidence>
<keyword evidence="4" id="KW-1185">Reference proteome</keyword>
<accession>A0A3Q8S3U4</accession>
<dbReference type="EMBL" id="CP034248">
    <property type="protein sequence ID" value="AZK45456.1"/>
    <property type="molecule type" value="Genomic_DNA"/>
</dbReference>
<dbReference type="OrthoDB" id="2666125at2"/>
<evidence type="ECO:0000313" key="4">
    <source>
        <dbReference type="Proteomes" id="UP000273145"/>
    </source>
</evidence>
<evidence type="ECO:0000256" key="1">
    <source>
        <dbReference type="SAM" id="Phobius"/>
    </source>
</evidence>
<sequence length="470" mass="53161">MRNHHFDREYAQEEKLLTDYYKSHGTAATQIDEEKLNNALLAGIAAGNSRPKQLTHSYPWKLAGTVLACCLILFGGWQAWVLEKKEHSSFHASHLDIPSFVYNRMTHTHKDAARHGLYQPINETVTQGDYQVTINGVLADRTEMIIFYTSVNLPGNVPISPRDAKFLDTGGNHLNVGIDYSSTTPRPGTTTNVQHGEFTLSFHKNDIPEQFIFSAKWGHNQASDAEHELIEFPILLDSSKYANLEHRITVNRSATIGQYIFTVTDIMLYPLTTRVNVQIESAGENLYQGLIEPVLWVTQEGTRKSIPMQMSSTNAGSNQLLIQFDSLYYSDWQQLSFGASGMEESLGEDLELVLDTEKQELISSPNDSIRLERIVPNKEFIDLYFELDLVSDQRVVRFELDEEFMDGNGEKHSLIGGRSSSRSDKFQTVNYKLKPGDYAQPLTLKLLSYPGTDINQTFEIPLLSENNPKK</sequence>
<organism evidence="3 4">
    <name type="scientific">Paenibacillus lentus</name>
    <dbReference type="NCBI Taxonomy" id="1338368"/>
    <lineage>
        <taxon>Bacteria</taxon>
        <taxon>Bacillati</taxon>
        <taxon>Bacillota</taxon>
        <taxon>Bacilli</taxon>
        <taxon>Bacillales</taxon>
        <taxon>Paenibacillaceae</taxon>
        <taxon>Paenibacillus</taxon>
    </lineage>
</organism>
<keyword evidence="1" id="KW-0812">Transmembrane</keyword>
<name>A0A3Q8S3U4_9BACL</name>
<keyword evidence="1" id="KW-0472">Membrane</keyword>
<proteinExistence type="predicted"/>
<dbReference type="RefSeq" id="WP_125081574.1">
    <property type="nucleotide sequence ID" value="NZ_CP034248.1"/>
</dbReference>
<dbReference type="AlphaFoldDB" id="A0A3Q8S3U4"/>
<keyword evidence="1" id="KW-1133">Transmembrane helix</keyword>
<reference evidence="3 4" key="1">
    <citation type="submission" date="2018-11" db="EMBL/GenBank/DDBJ databases">
        <title>Genome sequencing of Paenibacillus lentus DSM25539(T).</title>
        <authorList>
            <person name="Kook J.-K."/>
            <person name="Park S.-N."/>
            <person name="Lim Y.K."/>
        </authorList>
    </citation>
    <scope>NUCLEOTIDE SEQUENCE [LARGE SCALE GENOMIC DNA]</scope>
    <source>
        <strain evidence="3 4">DSM 25539</strain>
    </source>
</reference>
<gene>
    <name evidence="3" type="ORF">EIM92_03900</name>
</gene>
<dbReference type="InterPro" id="IPR025436">
    <property type="entry name" value="DUF4179"/>
</dbReference>